<comment type="caution">
    <text evidence="13">The sequence shown here is derived from an EMBL/GenBank/DDBJ whole genome shotgun (WGS) entry which is preliminary data.</text>
</comment>
<reference evidence="13" key="1">
    <citation type="journal article" date="2022" name="bioRxiv">
        <title>Deciphering the potential niche of two novel black yeast fungi from a biological soil crust based on their genomes, phenotypes, and melanin regulation.</title>
        <authorList>
            <consortium name="DOE Joint Genome Institute"/>
            <person name="Carr E.C."/>
            <person name="Barton Q."/>
            <person name="Grambo S."/>
            <person name="Sullivan M."/>
            <person name="Renfro C.M."/>
            <person name="Kuo A."/>
            <person name="Pangilinan J."/>
            <person name="Lipzen A."/>
            <person name="Keymanesh K."/>
            <person name="Savage E."/>
            <person name="Barry K."/>
            <person name="Grigoriev I.V."/>
            <person name="Riekhof W.R."/>
            <person name="Harris S.S."/>
        </authorList>
    </citation>
    <scope>NUCLEOTIDE SEQUENCE</scope>
    <source>
        <strain evidence="13">JF 03-4F</strain>
    </source>
</reference>
<evidence type="ECO:0000256" key="10">
    <source>
        <dbReference type="ARBA" id="ARBA00051857"/>
    </source>
</evidence>
<feature type="transmembrane region" description="Helical" evidence="12">
    <location>
        <begin position="293"/>
        <end position="311"/>
    </location>
</feature>
<comment type="similarity">
    <text evidence="3 11">Belongs to the CDP-alcohol phosphatidyltransferase class-I family.</text>
</comment>
<gene>
    <name evidence="13" type="ORF">EDD36DRAFT_428340</name>
</gene>
<evidence type="ECO:0000256" key="9">
    <source>
        <dbReference type="ARBA" id="ARBA00038987"/>
    </source>
</evidence>
<dbReference type="GO" id="GO:0012505">
    <property type="term" value="C:endomembrane system"/>
    <property type="evidence" value="ECO:0007669"/>
    <property type="project" value="UniProtKB-SubCell"/>
</dbReference>
<dbReference type="AlphaFoldDB" id="A0AAN6E0I7"/>
<dbReference type="PANTHER" id="PTHR10414">
    <property type="entry name" value="ETHANOLAMINEPHOSPHOTRANSFERASE"/>
    <property type="match status" value="1"/>
</dbReference>
<sequence length="422" mass="47469">MVYIRQRNLAKLHEYKYAGVDKSLVSKYIMKPFYTHFVIKCFPMSMAPNAITLSGFSFVVINLLTMLWYNPTLDTDCPPWVYLTWAIGLFLYQTFDAVDGSQARRTRQSGPLGELFDHGVDACNTSLEVLIFAAAMNLGQSWKTVLTLFGAVLTFYVQTWDEYHTHTLTLGIVSGPVEGILTLVAVYFFTFLKGGASYWQQPMLPTLGLPKTDLIPTALYQLAWNEWYMVYGGLVLVFNTVSSAMSVIRVRRERGQDPYKPLLGLLPITVTWILITAYLWLNPVILHHHLLPFVVYAGMVNAYSVGQMIVAHLVKDRFPYQNVLVVPLAWAVIDSLGPTLGLWPSALGNDTYQVAFMFLSLGLALGVYGSFVHDVITTICDYLDIWCLTIKHPYVEAQEVKHDTVSHPLVEGNGEGEVKKSK</sequence>
<keyword evidence="5 12" id="KW-0812">Transmembrane</keyword>
<evidence type="ECO:0000313" key="13">
    <source>
        <dbReference type="EMBL" id="KAI1616034.1"/>
    </source>
</evidence>
<evidence type="ECO:0000256" key="7">
    <source>
        <dbReference type="ARBA" id="ARBA00023136"/>
    </source>
</evidence>
<protein>
    <recommendedName>
        <fullName evidence="9">diacylglycerol cholinephosphotransferase</fullName>
        <ecNumber evidence="9">2.7.8.2</ecNumber>
    </recommendedName>
</protein>
<evidence type="ECO:0000256" key="12">
    <source>
        <dbReference type="SAM" id="Phobius"/>
    </source>
</evidence>
<feature type="transmembrane region" description="Helical" evidence="12">
    <location>
        <begin position="262"/>
        <end position="281"/>
    </location>
</feature>
<comment type="subcellular location">
    <subcellularLocation>
        <location evidence="2">Endomembrane system</location>
        <topology evidence="2">Multi-pass membrane protein</topology>
    </subcellularLocation>
</comment>
<feature type="transmembrane region" description="Helical" evidence="12">
    <location>
        <begin position="180"/>
        <end position="199"/>
    </location>
</feature>
<evidence type="ECO:0000313" key="14">
    <source>
        <dbReference type="Proteomes" id="UP001203852"/>
    </source>
</evidence>
<dbReference type="GO" id="GO:0004142">
    <property type="term" value="F:diacylglycerol cholinephosphotransferase activity"/>
    <property type="evidence" value="ECO:0007669"/>
    <property type="project" value="UniProtKB-EC"/>
</dbReference>
<evidence type="ECO:0000256" key="11">
    <source>
        <dbReference type="RuleBase" id="RU003750"/>
    </source>
</evidence>
<evidence type="ECO:0000256" key="8">
    <source>
        <dbReference type="ARBA" id="ARBA00037890"/>
    </source>
</evidence>
<evidence type="ECO:0000256" key="4">
    <source>
        <dbReference type="ARBA" id="ARBA00022679"/>
    </source>
</evidence>
<feature type="transmembrane region" description="Helical" evidence="12">
    <location>
        <begin position="228"/>
        <end position="250"/>
    </location>
</feature>
<name>A0AAN6E0I7_9EURO</name>
<comment type="cofactor">
    <cofactor evidence="1">
        <name>Mg(2+)</name>
        <dbReference type="ChEBI" id="CHEBI:18420"/>
    </cofactor>
</comment>
<comment type="pathway">
    <text evidence="8">Phospholipid metabolism; phosphatidylcholine biosynthesis; phosphatidylcholine from phosphocholine: step 2/2.</text>
</comment>
<keyword evidence="6 12" id="KW-1133">Transmembrane helix</keyword>
<comment type="catalytic activity">
    <reaction evidence="10">
        <text>CDP-N,N-dimethylethanolamine + a 1,2-diacyl-sn-glycerol = a 1,2-diacyl-sn-glycero-3-phospho-N,N-dimethylethanolamine + CMP + H(+)</text>
        <dbReference type="Rhea" id="RHEA:33775"/>
        <dbReference type="ChEBI" id="CHEBI:15378"/>
        <dbReference type="ChEBI" id="CHEBI:17815"/>
        <dbReference type="ChEBI" id="CHEBI:60377"/>
        <dbReference type="ChEBI" id="CHEBI:64572"/>
        <dbReference type="ChEBI" id="CHEBI:65117"/>
    </reaction>
    <physiologicalReaction direction="left-to-right" evidence="10">
        <dbReference type="Rhea" id="RHEA:33776"/>
    </physiologicalReaction>
</comment>
<dbReference type="Gene3D" id="1.20.120.1760">
    <property type="match status" value="1"/>
</dbReference>
<feature type="transmembrane region" description="Helical" evidence="12">
    <location>
        <begin position="323"/>
        <end position="346"/>
    </location>
</feature>
<dbReference type="PROSITE" id="PS00379">
    <property type="entry name" value="CDP_ALCOHOL_P_TRANSF"/>
    <property type="match status" value="1"/>
</dbReference>
<dbReference type="EMBL" id="MU404351">
    <property type="protein sequence ID" value="KAI1616034.1"/>
    <property type="molecule type" value="Genomic_DNA"/>
</dbReference>
<evidence type="ECO:0000256" key="2">
    <source>
        <dbReference type="ARBA" id="ARBA00004127"/>
    </source>
</evidence>
<dbReference type="InterPro" id="IPR000462">
    <property type="entry name" value="CDP-OH_P_trans"/>
</dbReference>
<accession>A0AAN6E0I7</accession>
<dbReference type="InterPro" id="IPR014472">
    <property type="entry name" value="CHOPT"/>
</dbReference>
<evidence type="ECO:0000256" key="6">
    <source>
        <dbReference type="ARBA" id="ARBA00022989"/>
    </source>
</evidence>
<feature type="transmembrane region" description="Helical" evidence="12">
    <location>
        <begin position="352"/>
        <end position="371"/>
    </location>
</feature>
<evidence type="ECO:0000256" key="1">
    <source>
        <dbReference type="ARBA" id="ARBA00001946"/>
    </source>
</evidence>
<dbReference type="PANTHER" id="PTHR10414:SF37">
    <property type="entry name" value="BB IN A BOXCAR, ISOFORM C"/>
    <property type="match status" value="1"/>
</dbReference>
<keyword evidence="14" id="KW-1185">Reference proteome</keyword>
<dbReference type="GO" id="GO:0016020">
    <property type="term" value="C:membrane"/>
    <property type="evidence" value="ECO:0007669"/>
    <property type="project" value="InterPro"/>
</dbReference>
<proteinExistence type="inferred from homology"/>
<dbReference type="Pfam" id="PF01066">
    <property type="entry name" value="CDP-OH_P_transf"/>
    <property type="match status" value="1"/>
</dbReference>
<organism evidence="13 14">
    <name type="scientific">Exophiala viscosa</name>
    <dbReference type="NCBI Taxonomy" id="2486360"/>
    <lineage>
        <taxon>Eukaryota</taxon>
        <taxon>Fungi</taxon>
        <taxon>Dikarya</taxon>
        <taxon>Ascomycota</taxon>
        <taxon>Pezizomycotina</taxon>
        <taxon>Eurotiomycetes</taxon>
        <taxon>Chaetothyriomycetidae</taxon>
        <taxon>Chaetothyriales</taxon>
        <taxon>Herpotrichiellaceae</taxon>
        <taxon>Exophiala</taxon>
    </lineage>
</organism>
<dbReference type="FunFam" id="1.20.120.1760:FF:000012">
    <property type="entry name" value="sn-1,2-diacylglycerol cholinephosphotransferase"/>
    <property type="match status" value="1"/>
</dbReference>
<dbReference type="EC" id="2.7.8.2" evidence="9"/>
<dbReference type="Proteomes" id="UP001203852">
    <property type="component" value="Unassembled WGS sequence"/>
</dbReference>
<dbReference type="PIRSF" id="PIRSF015665">
    <property type="entry name" value="CHOPT"/>
    <property type="match status" value="1"/>
</dbReference>
<evidence type="ECO:0000256" key="3">
    <source>
        <dbReference type="ARBA" id="ARBA00010441"/>
    </source>
</evidence>
<feature type="transmembrane region" description="Helical" evidence="12">
    <location>
        <begin position="50"/>
        <end position="68"/>
    </location>
</feature>
<dbReference type="InterPro" id="IPR043130">
    <property type="entry name" value="CDP-OH_PTrfase_TM_dom"/>
</dbReference>
<dbReference type="InterPro" id="IPR048254">
    <property type="entry name" value="CDP_ALCOHOL_P_TRANSF_CS"/>
</dbReference>
<keyword evidence="4 11" id="KW-0808">Transferase</keyword>
<evidence type="ECO:0000256" key="5">
    <source>
        <dbReference type="ARBA" id="ARBA00022692"/>
    </source>
</evidence>
<keyword evidence="7 12" id="KW-0472">Membrane</keyword>